<protein>
    <submittedName>
        <fullName evidence="2">Uncharacterized protein</fullName>
    </submittedName>
</protein>
<keyword evidence="3" id="KW-1185">Reference proteome</keyword>
<evidence type="ECO:0000313" key="2">
    <source>
        <dbReference type="EMBL" id="GGP26383.1"/>
    </source>
</evidence>
<dbReference type="EMBL" id="BMLY01000003">
    <property type="protein sequence ID" value="GGP26383.1"/>
    <property type="molecule type" value="Genomic_DNA"/>
</dbReference>
<organism evidence="2 3">
    <name type="scientific">Silvimonas amylolytica</name>
    <dbReference type="NCBI Taxonomy" id="449663"/>
    <lineage>
        <taxon>Bacteria</taxon>
        <taxon>Pseudomonadati</taxon>
        <taxon>Pseudomonadota</taxon>
        <taxon>Betaproteobacteria</taxon>
        <taxon>Neisseriales</taxon>
        <taxon>Chitinibacteraceae</taxon>
        <taxon>Silvimonas</taxon>
    </lineage>
</organism>
<keyword evidence="1" id="KW-0732">Signal</keyword>
<gene>
    <name evidence="2" type="ORF">GCM10010971_22020</name>
</gene>
<evidence type="ECO:0000256" key="1">
    <source>
        <dbReference type="SAM" id="SignalP"/>
    </source>
</evidence>
<evidence type="ECO:0000313" key="3">
    <source>
        <dbReference type="Proteomes" id="UP000621859"/>
    </source>
</evidence>
<accession>A0ABQ2PL82</accession>
<reference evidence="3" key="1">
    <citation type="journal article" date="2019" name="Int. J. Syst. Evol. Microbiol.">
        <title>The Global Catalogue of Microorganisms (GCM) 10K type strain sequencing project: providing services to taxonomists for standard genome sequencing and annotation.</title>
        <authorList>
            <consortium name="The Broad Institute Genomics Platform"/>
            <consortium name="The Broad Institute Genome Sequencing Center for Infectious Disease"/>
            <person name="Wu L."/>
            <person name="Ma J."/>
        </authorList>
    </citation>
    <scope>NUCLEOTIDE SEQUENCE [LARGE SCALE GENOMIC DNA]</scope>
    <source>
        <strain evidence="3">CGMCC 1.8860</strain>
    </source>
</reference>
<dbReference type="Proteomes" id="UP000621859">
    <property type="component" value="Unassembled WGS sequence"/>
</dbReference>
<feature type="signal peptide" evidence="1">
    <location>
        <begin position="1"/>
        <end position="22"/>
    </location>
</feature>
<feature type="chain" id="PRO_5046690477" evidence="1">
    <location>
        <begin position="23"/>
        <end position="162"/>
    </location>
</feature>
<sequence length="162" mass="16513">MKTRIITLLFVATCAVLPLAHADTGALTLRFTSPLWNGASVPSGQQCAKLGGSAATPGLNVFDVPAGTAFLQVAFSERNGLDNGGMGRLLYATVKGAASAQIPSVPAQGPLPAGLKSLGARDGSIYSAPCVKGNHYYLTVRALAADGSSTLAEGRLDMGRLP</sequence>
<dbReference type="RefSeq" id="WP_188693216.1">
    <property type="nucleotide sequence ID" value="NZ_BMLY01000003.1"/>
</dbReference>
<name>A0ABQ2PL82_9NEIS</name>
<comment type="caution">
    <text evidence="2">The sequence shown here is derived from an EMBL/GenBank/DDBJ whole genome shotgun (WGS) entry which is preliminary data.</text>
</comment>
<proteinExistence type="predicted"/>